<dbReference type="Gene3D" id="3.40.50.150">
    <property type="entry name" value="Vaccinia Virus protein VP39"/>
    <property type="match status" value="1"/>
</dbReference>
<dbReference type="GO" id="GO:0008168">
    <property type="term" value="F:methyltransferase activity"/>
    <property type="evidence" value="ECO:0007669"/>
    <property type="project" value="UniProtKB-KW"/>
</dbReference>
<dbReference type="InterPro" id="IPR003333">
    <property type="entry name" value="CMAS"/>
</dbReference>
<protein>
    <submittedName>
        <fullName evidence="6">Class I SAM-dependent methyltransferase</fullName>
    </submittedName>
</protein>
<evidence type="ECO:0000313" key="6">
    <source>
        <dbReference type="EMBL" id="QPI59753.1"/>
    </source>
</evidence>
<comment type="similarity">
    <text evidence="1">Belongs to the CFA/CMAS family.</text>
</comment>
<evidence type="ECO:0000313" key="7">
    <source>
        <dbReference type="Proteomes" id="UP000663421"/>
    </source>
</evidence>
<dbReference type="Pfam" id="PF02353">
    <property type="entry name" value="CMAS"/>
    <property type="match status" value="2"/>
</dbReference>
<evidence type="ECO:0000256" key="5">
    <source>
        <dbReference type="ARBA" id="ARBA00023098"/>
    </source>
</evidence>
<evidence type="ECO:0000256" key="3">
    <source>
        <dbReference type="ARBA" id="ARBA00022679"/>
    </source>
</evidence>
<keyword evidence="5" id="KW-0443">Lipid metabolism</keyword>
<name>A0ABX6WF61_STRMQ</name>
<gene>
    <name evidence="6" type="ORF">I1A49_37030</name>
</gene>
<dbReference type="Proteomes" id="UP000663421">
    <property type="component" value="Chromosome"/>
</dbReference>
<dbReference type="GO" id="GO:0032259">
    <property type="term" value="P:methylation"/>
    <property type="evidence" value="ECO:0007669"/>
    <property type="project" value="UniProtKB-KW"/>
</dbReference>
<dbReference type="EMBL" id="CP065050">
    <property type="protein sequence ID" value="QPI59753.1"/>
    <property type="molecule type" value="Genomic_DNA"/>
</dbReference>
<organism evidence="6 7">
    <name type="scientific">Streptomyces malaysiensis</name>
    <dbReference type="NCBI Taxonomy" id="92644"/>
    <lineage>
        <taxon>Bacteria</taxon>
        <taxon>Bacillati</taxon>
        <taxon>Actinomycetota</taxon>
        <taxon>Actinomycetes</taxon>
        <taxon>Kitasatosporales</taxon>
        <taxon>Streptomycetaceae</taxon>
        <taxon>Streptomyces</taxon>
        <taxon>Streptomyces violaceusniger group</taxon>
    </lineage>
</organism>
<evidence type="ECO:0000256" key="4">
    <source>
        <dbReference type="ARBA" id="ARBA00022691"/>
    </source>
</evidence>
<dbReference type="PANTHER" id="PTHR43667:SF1">
    <property type="entry name" value="CYCLOPROPANE-FATTY-ACYL-PHOSPHOLIPID SYNTHASE"/>
    <property type="match status" value="1"/>
</dbReference>
<dbReference type="SUPFAM" id="SSF53335">
    <property type="entry name" value="S-adenosyl-L-methionine-dependent methyltransferases"/>
    <property type="match status" value="1"/>
</dbReference>
<evidence type="ECO:0000256" key="2">
    <source>
        <dbReference type="ARBA" id="ARBA00022603"/>
    </source>
</evidence>
<evidence type="ECO:0000256" key="1">
    <source>
        <dbReference type="ARBA" id="ARBA00010815"/>
    </source>
</evidence>
<proteinExistence type="inferred from homology"/>
<accession>A0ABX6WF61</accession>
<sequence>MDTQLNHSSGYFTDADMSLESAQRAKTEAILRSCRIQPSMRVLDIGCGWGATARTAAAEYQAKVTGITLSSEQHAYAVEQEVGKPASQRVDFRMQRWEDFNEPIDRIICINAFETFENKDSFLPHCRALLPPGGVMVMLAVTAERPIFRVTPRGQIIEGGERAGFEVGVSESLSMHYARTLEHFVENLRRNRKEAVALAGEVEVHKQMAHYAKCAEFLRRDMNDMFEFVFTAR</sequence>
<keyword evidence="7" id="KW-1185">Reference proteome</keyword>
<dbReference type="PIRSF" id="PIRSF003085">
    <property type="entry name" value="CMAS"/>
    <property type="match status" value="1"/>
</dbReference>
<dbReference type="InterPro" id="IPR029063">
    <property type="entry name" value="SAM-dependent_MTases_sf"/>
</dbReference>
<reference evidence="6 7" key="1">
    <citation type="submission" date="2020-11" db="EMBL/GenBank/DDBJ databases">
        <title>Complete genome sequence unveiled secondary metabolic potentials in Streptomyces solisilvae HNM0141.</title>
        <authorList>
            <person name="Huang X."/>
        </authorList>
    </citation>
    <scope>NUCLEOTIDE SEQUENCE [LARGE SCALE GENOMIC DNA]</scope>
    <source>
        <strain evidence="6 7">HNM0141</strain>
    </source>
</reference>
<dbReference type="InterPro" id="IPR050723">
    <property type="entry name" value="CFA/CMAS"/>
</dbReference>
<keyword evidence="2 6" id="KW-0489">Methyltransferase</keyword>
<keyword evidence="4" id="KW-0949">S-adenosyl-L-methionine</keyword>
<dbReference type="PANTHER" id="PTHR43667">
    <property type="entry name" value="CYCLOPROPANE-FATTY-ACYL-PHOSPHOLIPID SYNTHASE"/>
    <property type="match status" value="1"/>
</dbReference>
<keyword evidence="3" id="KW-0808">Transferase</keyword>
<dbReference type="CDD" id="cd02440">
    <property type="entry name" value="AdoMet_MTases"/>
    <property type="match status" value="1"/>
</dbReference>